<accession>A0A7R9MFS2</accession>
<proteinExistence type="predicted"/>
<reference evidence="1" key="1">
    <citation type="submission" date="2020-11" db="EMBL/GenBank/DDBJ databases">
        <authorList>
            <person name="Tran Van P."/>
        </authorList>
    </citation>
    <scope>NUCLEOTIDE SEQUENCE</scope>
</reference>
<dbReference type="OrthoDB" id="7634782at2759"/>
<name>A0A7R9MFS2_9ACAR</name>
<dbReference type="Proteomes" id="UP000728032">
    <property type="component" value="Unassembled WGS sequence"/>
</dbReference>
<organism evidence="1">
    <name type="scientific">Oppiella nova</name>
    <dbReference type="NCBI Taxonomy" id="334625"/>
    <lineage>
        <taxon>Eukaryota</taxon>
        <taxon>Metazoa</taxon>
        <taxon>Ecdysozoa</taxon>
        <taxon>Arthropoda</taxon>
        <taxon>Chelicerata</taxon>
        <taxon>Arachnida</taxon>
        <taxon>Acari</taxon>
        <taxon>Acariformes</taxon>
        <taxon>Sarcoptiformes</taxon>
        <taxon>Oribatida</taxon>
        <taxon>Brachypylina</taxon>
        <taxon>Oppioidea</taxon>
        <taxon>Oppiidae</taxon>
        <taxon>Oppiella</taxon>
    </lineage>
</organism>
<evidence type="ECO:0000313" key="2">
    <source>
        <dbReference type="Proteomes" id="UP000728032"/>
    </source>
</evidence>
<dbReference type="EMBL" id="CAJPVJ010017360">
    <property type="protein sequence ID" value="CAG2176589.1"/>
    <property type="molecule type" value="Genomic_DNA"/>
</dbReference>
<dbReference type="AlphaFoldDB" id="A0A7R9MFS2"/>
<gene>
    <name evidence="1" type="ORF">ONB1V03_LOCUS16023</name>
</gene>
<feature type="non-terminal residue" evidence="1">
    <location>
        <position position="68"/>
    </location>
</feature>
<evidence type="ECO:0000313" key="1">
    <source>
        <dbReference type="EMBL" id="CAD7659427.1"/>
    </source>
</evidence>
<keyword evidence="2" id="KW-1185">Reference proteome</keyword>
<protein>
    <submittedName>
        <fullName evidence="1">Uncharacterized protein</fullName>
    </submittedName>
</protein>
<sequence>MQKVNANSQQKALCVELEDDNRLLTTIIKAHEETCDYTRDKVAPLIERSRTQPVYAHCPPQMYICTKL</sequence>
<dbReference type="EMBL" id="OC932185">
    <property type="protein sequence ID" value="CAD7659427.1"/>
    <property type="molecule type" value="Genomic_DNA"/>
</dbReference>